<feature type="compositionally biased region" description="Basic and acidic residues" evidence="1">
    <location>
        <begin position="1"/>
        <end position="13"/>
    </location>
</feature>
<dbReference type="STRING" id="446466.Cfla_2164"/>
<feature type="region of interest" description="Disordered" evidence="1">
    <location>
        <begin position="1"/>
        <end position="30"/>
    </location>
</feature>
<accession>D5UG34</accession>
<reference evidence="2 3" key="1">
    <citation type="journal article" date="2010" name="Stand. Genomic Sci.">
        <title>Complete genome sequence of Cellulomonas flavigena type strain (134).</title>
        <authorList>
            <person name="Abt B."/>
            <person name="Foster B."/>
            <person name="Lapidus A."/>
            <person name="Clum A."/>
            <person name="Sun H."/>
            <person name="Pukall R."/>
            <person name="Lucas S."/>
            <person name="Glavina Del Rio T."/>
            <person name="Nolan M."/>
            <person name="Tice H."/>
            <person name="Cheng J.F."/>
            <person name="Pitluck S."/>
            <person name="Liolios K."/>
            <person name="Ivanova N."/>
            <person name="Mavromatis K."/>
            <person name="Ovchinnikova G."/>
            <person name="Pati A."/>
            <person name="Goodwin L."/>
            <person name="Chen A."/>
            <person name="Palaniappan K."/>
            <person name="Land M."/>
            <person name="Hauser L."/>
            <person name="Chang Y.J."/>
            <person name="Jeffries C.D."/>
            <person name="Rohde M."/>
            <person name="Goker M."/>
            <person name="Woyke T."/>
            <person name="Bristow J."/>
            <person name="Eisen J.A."/>
            <person name="Markowitz V."/>
            <person name="Hugenholtz P."/>
            <person name="Kyrpides N.C."/>
            <person name="Klenk H.P."/>
        </authorList>
    </citation>
    <scope>NUCLEOTIDE SEQUENCE [LARGE SCALE GENOMIC DNA]</scope>
    <source>
        <strain evidence="3">ATCC 482 / DSM 20109 / BCRC 11376 / JCM 18109 / NBRC 3775 / NCIMB 8073 / NRS 134</strain>
    </source>
</reference>
<dbReference type="AlphaFoldDB" id="D5UG34"/>
<keyword evidence="3" id="KW-1185">Reference proteome</keyword>
<dbReference type="KEGG" id="cfl:Cfla_2164"/>
<dbReference type="HOGENOM" id="CLU_444604_0_0_11"/>
<evidence type="ECO:0000313" key="3">
    <source>
        <dbReference type="Proteomes" id="UP000000849"/>
    </source>
</evidence>
<dbReference type="EMBL" id="CP001964">
    <property type="protein sequence ID" value="ADG75057.1"/>
    <property type="molecule type" value="Genomic_DNA"/>
</dbReference>
<evidence type="ECO:0000313" key="2">
    <source>
        <dbReference type="EMBL" id="ADG75057.1"/>
    </source>
</evidence>
<dbReference type="Proteomes" id="UP000000849">
    <property type="component" value="Chromosome"/>
</dbReference>
<dbReference type="eggNOG" id="COG3409">
    <property type="taxonomic scope" value="Bacteria"/>
</dbReference>
<organism evidence="2 3">
    <name type="scientific">Cellulomonas flavigena (strain ATCC 482 / DSM 20109 / BCRC 11376 / JCM 18109 / NBRC 3775 / NCIMB 8073 / NRS 134)</name>
    <dbReference type="NCBI Taxonomy" id="446466"/>
    <lineage>
        <taxon>Bacteria</taxon>
        <taxon>Bacillati</taxon>
        <taxon>Actinomycetota</taxon>
        <taxon>Actinomycetes</taxon>
        <taxon>Micrococcales</taxon>
        <taxon>Cellulomonadaceae</taxon>
        <taxon>Cellulomonas</taxon>
    </lineage>
</organism>
<proteinExistence type="predicted"/>
<dbReference type="RefSeq" id="WP_013117391.1">
    <property type="nucleotide sequence ID" value="NC_014151.1"/>
</dbReference>
<sequence length="614" mass="65026">MTSRERETADPVARHGSARHAAARDEHASAPHPPLAALQATAGNEAVTAMLTATDRGGTGFRHWVQRTPATWAASPTVATVAGYTGSAAYWQPVQALVAHYGTLAPADSVGRTRTLHRLETAIASWRANQATNWWTSALDARKEVAVRAVESLMSTEHAALFTDPAATAELGRIEGARTTAALRTRLLRLFTASARPEHGLVVAAQVPEDRLRAALQSPLYLPAILVVLTRNPAAGAPASLTTVRTFLATLAGEIVAPSTTGVTASDAAREARVEDILTPPATRAARAAAAAAGGPAPAFVPAGYYEDLTAALHTQMLGEWAWAGPMDARAGLDTSPGGHVEGIAAEAKRRVDALYGMFGSAAAPSMTFSAGTLEDRGTVVGDPYDMARWMVREGGGGNDVGAVQEAHHSFEDAAAARAIEDRVISHYAGRTAPVAANEVAAMAATGLTGTERARRLRIIDRMWPGVQYRGRVSVAARQGATPAATRAIYWGLFKTMIHEYIHTTEHPTYGTWYRGLRDSHHVTTYQEGFTDLFTLRTWQSVHPQEITASAELRGRVQGAADTTLDLAAVGGAPGHYAELAEAQQLEAYFGAANMKAAYFRGDTAVLGGGRLPR</sequence>
<name>D5UG34_CELFN</name>
<protein>
    <submittedName>
        <fullName evidence="2">Uncharacterized protein</fullName>
    </submittedName>
</protein>
<gene>
    <name evidence="2" type="ordered locus">Cfla_2164</name>
</gene>
<evidence type="ECO:0000256" key="1">
    <source>
        <dbReference type="SAM" id="MobiDB-lite"/>
    </source>
</evidence>